<organism evidence="1 2">
    <name type="scientific">Caenorhabditis briggsae</name>
    <dbReference type="NCBI Taxonomy" id="6238"/>
    <lineage>
        <taxon>Eukaryota</taxon>
        <taxon>Metazoa</taxon>
        <taxon>Ecdysozoa</taxon>
        <taxon>Nematoda</taxon>
        <taxon>Chromadorea</taxon>
        <taxon>Rhabditida</taxon>
        <taxon>Rhabditina</taxon>
        <taxon>Rhabditomorpha</taxon>
        <taxon>Rhabditoidea</taxon>
        <taxon>Rhabditidae</taxon>
        <taxon>Peloderinae</taxon>
        <taxon>Caenorhabditis</taxon>
    </lineage>
</organism>
<proteinExistence type="predicted"/>
<reference evidence="1 2" key="2">
    <citation type="journal article" date="2011" name="PLoS Genet.">
        <title>Caenorhabditis briggsae recombinant inbred line genotypes reveal inter-strain incompatibility and the evolution of recombination.</title>
        <authorList>
            <person name="Ross J.A."/>
            <person name="Koboldt D.C."/>
            <person name="Staisch J.E."/>
            <person name="Chamberlin H.M."/>
            <person name="Gupta B.P."/>
            <person name="Miller R.D."/>
            <person name="Baird S.E."/>
            <person name="Haag E.S."/>
        </authorList>
    </citation>
    <scope>NUCLEOTIDE SEQUENCE [LARGE SCALE GENOMIC DNA]</scope>
    <source>
        <strain evidence="1 2">AF16</strain>
    </source>
</reference>
<sequence length="158" mass="17817">MSRSGHASGGGKSAYRLENVSNVRMTYQKRTETASMATEVPILWWWRWCSGVLWSGSLAESHKMLFLNTHKSKIPWVGASWLSWWAALATTSSSDAGGCRSNESSDEGSSREEFHGELELAMSTCVVFSLRNVLPHGFPADYASDRFWKTRRCQIYIK</sequence>
<reference evidence="1 2" key="1">
    <citation type="journal article" date="2003" name="PLoS Biol.">
        <title>The genome sequence of Caenorhabditis briggsae: a platform for comparative genomics.</title>
        <authorList>
            <person name="Stein L.D."/>
            <person name="Bao Z."/>
            <person name="Blasiar D."/>
            <person name="Blumenthal T."/>
            <person name="Brent M.R."/>
            <person name="Chen N."/>
            <person name="Chinwalla A."/>
            <person name="Clarke L."/>
            <person name="Clee C."/>
            <person name="Coghlan A."/>
            <person name="Coulson A."/>
            <person name="D'Eustachio P."/>
            <person name="Fitch D.H."/>
            <person name="Fulton L.A."/>
            <person name="Fulton R.E."/>
            <person name="Griffiths-Jones S."/>
            <person name="Harris T.W."/>
            <person name="Hillier L.W."/>
            <person name="Kamath R."/>
            <person name="Kuwabara P.E."/>
            <person name="Mardis E.R."/>
            <person name="Marra M.A."/>
            <person name="Miner T.L."/>
            <person name="Minx P."/>
            <person name="Mullikin J.C."/>
            <person name="Plumb R.W."/>
            <person name="Rogers J."/>
            <person name="Schein J.E."/>
            <person name="Sohrmann M."/>
            <person name="Spieth J."/>
            <person name="Stajich J.E."/>
            <person name="Wei C."/>
            <person name="Willey D."/>
            <person name="Wilson R.K."/>
            <person name="Durbin R."/>
            <person name="Waterston R.H."/>
        </authorList>
    </citation>
    <scope>NUCLEOTIDE SEQUENCE [LARGE SCALE GENOMIC DNA]</scope>
    <source>
        <strain evidence="1 2">AF16</strain>
    </source>
</reference>
<dbReference type="RefSeq" id="XP_045099240.1">
    <property type="nucleotide sequence ID" value="XM_045237605.1"/>
</dbReference>
<dbReference type="Proteomes" id="UP000008549">
    <property type="component" value="Unassembled WGS sequence"/>
</dbReference>
<accession>B6IIE9</accession>
<dbReference type="HOGENOM" id="CLU_1670916_0_0_1"/>
<dbReference type="InParanoid" id="B6IIE9"/>
<evidence type="ECO:0000313" key="1">
    <source>
        <dbReference type="EMBL" id="CAR99679.1"/>
    </source>
</evidence>
<dbReference type="KEGG" id="cbr:CBG_26589"/>
<evidence type="ECO:0000313" key="2">
    <source>
        <dbReference type="Proteomes" id="UP000008549"/>
    </source>
</evidence>
<dbReference type="AlphaFoldDB" id="B6IIE9"/>
<dbReference type="EMBL" id="HE601540">
    <property type="protein sequence ID" value="CAR99679.1"/>
    <property type="molecule type" value="Genomic_DNA"/>
</dbReference>
<dbReference type="CTD" id="68918067"/>
<dbReference type="GeneID" id="68918067"/>
<protein>
    <submittedName>
        <fullName evidence="1">Protein CBG26589</fullName>
    </submittedName>
</protein>
<gene>
    <name evidence="1" type="ORF">CBG26589</name>
    <name evidence="1" type="ORF">CBG_26589</name>
</gene>
<name>B6IIE9_CAEBR</name>
<keyword evidence="2" id="KW-1185">Reference proteome</keyword>